<reference evidence="1" key="1">
    <citation type="submission" date="2022-07" db="EMBL/GenBank/DDBJ databases">
        <title>Genome Sequence of Phlebia brevispora.</title>
        <authorList>
            <person name="Buettner E."/>
        </authorList>
    </citation>
    <scope>NUCLEOTIDE SEQUENCE</scope>
    <source>
        <strain evidence="1">MPL23</strain>
    </source>
</reference>
<name>A0ACC1T6C0_9APHY</name>
<proteinExistence type="predicted"/>
<evidence type="ECO:0000313" key="1">
    <source>
        <dbReference type="EMBL" id="KAJ3554102.1"/>
    </source>
</evidence>
<comment type="caution">
    <text evidence="1">The sequence shown here is derived from an EMBL/GenBank/DDBJ whole genome shotgun (WGS) entry which is preliminary data.</text>
</comment>
<accession>A0ACC1T6C0</accession>
<organism evidence="1 2">
    <name type="scientific">Phlebia brevispora</name>
    <dbReference type="NCBI Taxonomy" id="194682"/>
    <lineage>
        <taxon>Eukaryota</taxon>
        <taxon>Fungi</taxon>
        <taxon>Dikarya</taxon>
        <taxon>Basidiomycota</taxon>
        <taxon>Agaricomycotina</taxon>
        <taxon>Agaricomycetes</taxon>
        <taxon>Polyporales</taxon>
        <taxon>Meruliaceae</taxon>
        <taxon>Phlebia</taxon>
    </lineage>
</organism>
<protein>
    <submittedName>
        <fullName evidence="1">Uncharacterized protein</fullName>
    </submittedName>
</protein>
<sequence>MEPPDPARATVEASVDGVHPFVKQDLQEAETVPLDQWISAVLKLPRDRLNSWASKIGELKWFEDDIVQSNLKKYCIAREEDLRYDPFVLLANRLIQLARGKIPGIRKSKSYPVDTIQFVENSTHHISRIPEHRGLGAKRKLDVLVTHGKAAQTLKDNNRIAWVDILQWWELKKAGAQLVTELSDERVSRGMTELDKKGREVVAAISPPPKPRTKSKSKAAARKKNTGVRRAKPVAPGPQPAPKPAPKTGSKRAKEEDLLAKGSSRDSSGSSKRGNSSSFSQEIEVGQQAATQSGAYALEVLSCTYGTRVFCHGVVLKDDKLTLWYYDASGIVYTKQFLSLVHDFEMVAALIIGIASCTPEQFGAFPPSIMKPPTPYPRSFPPANLEGNVLQLQHPDSGKRIRLTLKESLYTQYVLLGRRTFAYVVDTSPSLSKNGLIAKFAYQASTRMAEHDLVSVARVAGVKHLPIVHMWADLWKISDGARKVFFANNEGQRKYEDRTLRMIVYSRYAPIKKLFTDHCNLIPLMVEQMLGCLHDLRYKAGILHRDISVNNIMYEMRGGKYYFILIDFDMAVMLPTDPDAVYVPSSRHRTGTLPFMAHELVKNASQSSEANWKPIRHLLRHDYESLFWVALWCILVLLTRGLDRGAKKSLLDLAQLLEASNLSLVASKKKDISTSTLKDSGIVLPSCASRLADWFYGWWRIFKRANGARSDWEERCYDQEKRGESPEPFDEETLNGIFTKDALNAVLSPLMPFKQDDTDVEAGTAVVRCRHGDTAAWRTVFVSSLLLLRIAEDSGKVEFQQGPESIPELFYWLHFEPLMGGFMDPPMDLFTDTFTSPFTDPSLDPIIWTKSIMSLPLELMDMVMAFLHDDKDALKSCSLVCRAWVQSSHTQLFYKLHVAVAEFTASFMTLLKRNPTIRKSIRILHVGTHEGPQPPAISQEAANAVMELLPSLQRLVLSVAFANAKGDIQQQLRLQHPGLQLLHLCLRGSSSEVLQTCNFFTNITIQQLIITTLGLSDKPPHPFIADASNSFTGWPVKALILRGPRLYGDTVMYIYMQILQHCLNKAILTSFKTGEDLYRSQAHNARHVKEYVSALVEACDNLAVLQLDLYVWYPREIHSTLSSPRRIDRAFSLSVLARARPSLRKLIVTVSSADKLYQSFWETNINWPVFEETLVRFPRLQSVIFRDRNSLEGLKLERRRFIVEHLPHLAASRRISFEPSTQD</sequence>
<dbReference type="EMBL" id="JANHOG010000464">
    <property type="protein sequence ID" value="KAJ3554102.1"/>
    <property type="molecule type" value="Genomic_DNA"/>
</dbReference>
<evidence type="ECO:0000313" key="2">
    <source>
        <dbReference type="Proteomes" id="UP001148662"/>
    </source>
</evidence>
<keyword evidence="2" id="KW-1185">Reference proteome</keyword>
<gene>
    <name evidence="1" type="ORF">NM688_g3279</name>
</gene>
<dbReference type="Proteomes" id="UP001148662">
    <property type="component" value="Unassembled WGS sequence"/>
</dbReference>